<keyword evidence="1" id="KW-0175">Coiled coil</keyword>
<protein>
    <recommendedName>
        <fullName evidence="2">C2H2-type domain-containing protein</fullName>
    </recommendedName>
</protein>
<dbReference type="EMBL" id="JAUTXT010000003">
    <property type="protein sequence ID" value="KAK3678757.1"/>
    <property type="molecule type" value="Genomic_DNA"/>
</dbReference>
<dbReference type="CDD" id="cd00882">
    <property type="entry name" value="Ras_like_GTPase"/>
    <property type="match status" value="1"/>
</dbReference>
<feature type="coiled-coil region" evidence="1">
    <location>
        <begin position="774"/>
        <end position="808"/>
    </location>
</feature>
<evidence type="ECO:0000313" key="4">
    <source>
        <dbReference type="Proteomes" id="UP001274830"/>
    </source>
</evidence>
<dbReference type="Pfam" id="PF01926">
    <property type="entry name" value="MMR_HSR1"/>
    <property type="match status" value="1"/>
</dbReference>
<name>A0AAE0WV01_9PEZI</name>
<dbReference type="Pfam" id="PF26082">
    <property type="entry name" value="zf-C2H2_AcuF"/>
    <property type="match status" value="1"/>
</dbReference>
<organism evidence="3 4">
    <name type="scientific">Recurvomyces mirabilis</name>
    <dbReference type="NCBI Taxonomy" id="574656"/>
    <lineage>
        <taxon>Eukaryota</taxon>
        <taxon>Fungi</taxon>
        <taxon>Dikarya</taxon>
        <taxon>Ascomycota</taxon>
        <taxon>Pezizomycotina</taxon>
        <taxon>Dothideomycetes</taxon>
        <taxon>Dothideomycetidae</taxon>
        <taxon>Mycosphaerellales</taxon>
        <taxon>Teratosphaeriaceae</taxon>
        <taxon>Recurvomyces</taxon>
    </lineage>
</organism>
<evidence type="ECO:0000313" key="3">
    <source>
        <dbReference type="EMBL" id="KAK3678757.1"/>
    </source>
</evidence>
<comment type="caution">
    <text evidence="3">The sequence shown here is derived from an EMBL/GenBank/DDBJ whole genome shotgun (WGS) entry which is preliminary data.</text>
</comment>
<sequence length="816" mass="91589">MSPASQDLSVVGVECLELLDATTREDFSRRPGQQTQYALQELLSRYRSWGGNIGAFQPYTIRTSLSYRLREAPALHAKFLEHLGDLQEDVSDLLIILTATTKNDGGSKPRPSEQLAATLAKDYRLGSDDVQELLQAISEDIVALFRLSVLARKSSLRDRYAMALARTEPPSPAEEVAEMDAIVEQQPWLKQPALLWLRQRLALANNSRRRFMSYCTQHQAHLRGNALPSSPFGYQPLVGAISMEVLDASEDASTGFAETSASTTNDVLFQRLASTDADIDDRASEVSYVSYTNESTTLSSHLDVPSFYDVKGEQPVFTCPICRSDVDCATSRSWRRHVFSDLRAYVCTFKDCRLRIFSDSETWMQHETTEHYTFWACPYCANKEPFHSKTDLSAHVLQAHGSSADLSSIEQLVQAGRYCSDTIAASACQFCNWPAKIRDIDRSAPRDGEILVPLARYRRHVRVHLEQVALLVTDKQLKDANEVESPTSSECDPDEIFIAVIGETGVGKSSFISLLTNDDEVTIGHSLTSQTASISVHLCAYDHGPKVYLIDTPGFNDTTRTDTGVLLELAAWLASTYQIDMKLSGIFYLHPISSPRFTGSSLRQMKLFRALCGLEAESHVALVTTKWDLVDHQQGELREHELVTKPYFWGDMFAQGSRIARHDNTRASASRILAATVAQTKTTLKLQRELVDEQMLLRDTEAGQVMAEDLSRLQNGYDSELAEIQHDLAVAREVHDQSTRDTEHEDLLLHALSRTSLDLNRRRKEVSTEMRRLHVTKDELLDQYRTRIAQLEDEKANMSKENAELRVRLAAASVNL</sequence>
<keyword evidence="4" id="KW-1185">Reference proteome</keyword>
<dbReference type="InterPro" id="IPR013087">
    <property type="entry name" value="Znf_C2H2_type"/>
</dbReference>
<accession>A0AAE0WV01</accession>
<proteinExistence type="predicted"/>
<dbReference type="SUPFAM" id="SSF52540">
    <property type="entry name" value="P-loop containing nucleoside triphosphate hydrolases"/>
    <property type="match status" value="1"/>
</dbReference>
<feature type="domain" description="C2H2-type" evidence="2">
    <location>
        <begin position="345"/>
        <end position="371"/>
    </location>
</feature>
<dbReference type="InterPro" id="IPR027417">
    <property type="entry name" value="P-loop_NTPase"/>
</dbReference>
<evidence type="ECO:0000256" key="1">
    <source>
        <dbReference type="SAM" id="Coils"/>
    </source>
</evidence>
<gene>
    <name evidence="3" type="ORF">LTR78_001210</name>
</gene>
<dbReference type="PANTHER" id="PTHR35391:SF7">
    <property type="entry name" value="C2H2-TYPE DOMAIN-CONTAINING PROTEIN"/>
    <property type="match status" value="1"/>
</dbReference>
<dbReference type="Proteomes" id="UP001274830">
    <property type="component" value="Unassembled WGS sequence"/>
</dbReference>
<dbReference type="PANTHER" id="PTHR35391">
    <property type="entry name" value="C2H2-TYPE DOMAIN-CONTAINING PROTEIN-RELATED"/>
    <property type="match status" value="1"/>
</dbReference>
<dbReference type="InterPro" id="IPR058925">
    <property type="entry name" value="zf-C2H2_AcuF"/>
</dbReference>
<dbReference type="AlphaFoldDB" id="A0AAE0WV01"/>
<feature type="domain" description="C2H2-type" evidence="2">
    <location>
        <begin position="375"/>
        <end position="400"/>
    </location>
</feature>
<evidence type="ECO:0000259" key="2">
    <source>
        <dbReference type="SMART" id="SM00355"/>
    </source>
</evidence>
<dbReference type="SMART" id="SM00355">
    <property type="entry name" value="ZnF_C2H2"/>
    <property type="match status" value="2"/>
</dbReference>
<dbReference type="Gene3D" id="3.40.50.300">
    <property type="entry name" value="P-loop containing nucleotide triphosphate hydrolases"/>
    <property type="match status" value="1"/>
</dbReference>
<dbReference type="GO" id="GO:0005525">
    <property type="term" value="F:GTP binding"/>
    <property type="evidence" value="ECO:0007669"/>
    <property type="project" value="InterPro"/>
</dbReference>
<reference evidence="3" key="1">
    <citation type="submission" date="2023-07" db="EMBL/GenBank/DDBJ databases">
        <title>Black Yeasts Isolated from many extreme environments.</title>
        <authorList>
            <person name="Coleine C."/>
            <person name="Stajich J.E."/>
            <person name="Selbmann L."/>
        </authorList>
    </citation>
    <scope>NUCLEOTIDE SEQUENCE</scope>
    <source>
        <strain evidence="3">CCFEE 5485</strain>
    </source>
</reference>
<dbReference type="InterPro" id="IPR006073">
    <property type="entry name" value="GTP-bd"/>
</dbReference>